<evidence type="ECO:0000313" key="2">
    <source>
        <dbReference type="EMBL" id="WZN41208.1"/>
    </source>
</evidence>
<accession>A0ABZ2YNX9</accession>
<name>A0ABZ2YNX9_9BACT</name>
<keyword evidence="3" id="KW-1185">Reference proteome</keyword>
<dbReference type="RefSeq" id="WP_341836063.1">
    <property type="nucleotide sequence ID" value="NZ_CP149822.1"/>
</dbReference>
<proteinExistence type="predicted"/>
<organism evidence="2 3">
    <name type="scientific">Chitinophaga pollutisoli</name>
    <dbReference type="NCBI Taxonomy" id="3133966"/>
    <lineage>
        <taxon>Bacteria</taxon>
        <taxon>Pseudomonadati</taxon>
        <taxon>Bacteroidota</taxon>
        <taxon>Chitinophagia</taxon>
        <taxon>Chitinophagales</taxon>
        <taxon>Chitinophagaceae</taxon>
        <taxon>Chitinophaga</taxon>
    </lineage>
</organism>
<gene>
    <name evidence="2" type="ORF">WJU16_24905</name>
</gene>
<feature type="signal peptide" evidence="1">
    <location>
        <begin position="1"/>
        <end position="22"/>
    </location>
</feature>
<sequence>MKQLSAFLTAAAIGVMTVSAQAQVKLPAPSPTQTIKQDFALSAVEVTYSRPAMKGRTIMGDLVPWNKIWRMGANSATRIKFGEDVKLNGKAVPAGEYVIYGIPSRNGWEIIINKGLKNWGIDGYKQEEDVARFNVEAQELPFPIESFMITFENIRPDAMTMMILWEKFLLPIEITAEIDGKIMASIDEAMKTDKKPYFQAAMYYMESNRDINQAIKWMDQALADPANAKAFWMYYQKARMQAKAGDKAGAKATSAKSTELAKAANNADYVALNEKLIATL</sequence>
<dbReference type="EMBL" id="CP149822">
    <property type="protein sequence ID" value="WZN41208.1"/>
    <property type="molecule type" value="Genomic_DNA"/>
</dbReference>
<evidence type="ECO:0000256" key="1">
    <source>
        <dbReference type="SAM" id="SignalP"/>
    </source>
</evidence>
<dbReference type="Proteomes" id="UP001485459">
    <property type="component" value="Chromosome"/>
</dbReference>
<keyword evidence="1" id="KW-0732">Signal</keyword>
<dbReference type="Pfam" id="PF11138">
    <property type="entry name" value="DUF2911"/>
    <property type="match status" value="1"/>
</dbReference>
<feature type="chain" id="PRO_5045349267" evidence="1">
    <location>
        <begin position="23"/>
        <end position="280"/>
    </location>
</feature>
<dbReference type="InterPro" id="IPR021314">
    <property type="entry name" value="DUF2911"/>
</dbReference>
<protein>
    <submittedName>
        <fullName evidence="2">DUF2911 domain-containing protein</fullName>
    </submittedName>
</protein>
<reference evidence="3" key="1">
    <citation type="submission" date="2024-03" db="EMBL/GenBank/DDBJ databases">
        <title>Chitinophaga horti sp. nov., isolated from garden soil.</title>
        <authorList>
            <person name="Lee D.S."/>
            <person name="Han D.M."/>
            <person name="Baek J.H."/>
            <person name="Choi D.G."/>
            <person name="Jeon J.H."/>
            <person name="Jeon C.O."/>
        </authorList>
    </citation>
    <scope>NUCLEOTIDE SEQUENCE [LARGE SCALE GENOMIC DNA]</scope>
    <source>
        <strain evidence="3">GPA1</strain>
    </source>
</reference>
<evidence type="ECO:0000313" key="3">
    <source>
        <dbReference type="Proteomes" id="UP001485459"/>
    </source>
</evidence>